<dbReference type="AlphaFoldDB" id="A0A2G5S8R7"/>
<dbReference type="InterPro" id="IPR051055">
    <property type="entry name" value="PIF1_helicase"/>
</dbReference>
<dbReference type="Gene3D" id="3.40.50.300">
    <property type="entry name" value="P-loop containing nucleotide triphosphate hydrolases"/>
    <property type="match status" value="2"/>
</dbReference>
<dbReference type="PANTHER" id="PTHR47642">
    <property type="entry name" value="ATP-DEPENDENT DNA HELICASE"/>
    <property type="match status" value="1"/>
</dbReference>
<gene>
    <name evidence="2" type="ORF">B9Z55_029063</name>
</gene>
<comment type="caution">
    <text evidence="2">The sequence shown here is derived from an EMBL/GenBank/DDBJ whole genome shotgun (WGS) entry which is preliminary data.</text>
</comment>
<evidence type="ECO:0000259" key="1">
    <source>
        <dbReference type="Pfam" id="PF13538"/>
    </source>
</evidence>
<evidence type="ECO:0000313" key="2">
    <source>
        <dbReference type="EMBL" id="PIC11478.1"/>
    </source>
</evidence>
<dbReference type="InterPro" id="IPR027417">
    <property type="entry name" value="P-loop_NTPase"/>
</dbReference>
<protein>
    <recommendedName>
        <fullName evidence="1">UvrD-like helicase C-terminal domain-containing protein</fullName>
    </recommendedName>
</protein>
<organism evidence="2 3">
    <name type="scientific">Caenorhabditis nigoni</name>
    <dbReference type="NCBI Taxonomy" id="1611254"/>
    <lineage>
        <taxon>Eukaryota</taxon>
        <taxon>Metazoa</taxon>
        <taxon>Ecdysozoa</taxon>
        <taxon>Nematoda</taxon>
        <taxon>Chromadorea</taxon>
        <taxon>Rhabditida</taxon>
        <taxon>Rhabditina</taxon>
        <taxon>Rhabditomorpha</taxon>
        <taxon>Rhabditoidea</taxon>
        <taxon>Rhabditidae</taxon>
        <taxon>Peloderinae</taxon>
        <taxon>Caenorhabditis</taxon>
    </lineage>
</organism>
<dbReference type="PANTHER" id="PTHR47642:SF6">
    <property type="entry name" value="ATP-DEPENDENT DNA HELICASE"/>
    <property type="match status" value="1"/>
</dbReference>
<dbReference type="Gene3D" id="2.30.30.940">
    <property type="match status" value="1"/>
</dbReference>
<name>A0A2G5S8R7_9PELO</name>
<dbReference type="Pfam" id="PF13538">
    <property type="entry name" value="UvrD_C_2"/>
    <property type="match status" value="1"/>
</dbReference>
<dbReference type="STRING" id="1611254.A0A2G5S8R7"/>
<feature type="domain" description="UvrD-like helicase C-terminal" evidence="1">
    <location>
        <begin position="209"/>
        <end position="245"/>
    </location>
</feature>
<keyword evidence="3" id="KW-1185">Reference proteome</keyword>
<dbReference type="EMBL" id="PDUG01000081">
    <property type="protein sequence ID" value="PIC11478.1"/>
    <property type="molecule type" value="Genomic_DNA"/>
</dbReference>
<evidence type="ECO:0000313" key="3">
    <source>
        <dbReference type="Proteomes" id="UP000230233"/>
    </source>
</evidence>
<dbReference type="OrthoDB" id="5876899at2759"/>
<reference evidence="3" key="1">
    <citation type="submission" date="2017-10" db="EMBL/GenBank/DDBJ databases">
        <title>Rapid genome shrinkage in a self-fertile nematode reveals novel sperm competition proteins.</title>
        <authorList>
            <person name="Yin D."/>
            <person name="Schwarz E.M."/>
            <person name="Thomas C.G."/>
            <person name="Felde R.L."/>
            <person name="Korf I.F."/>
            <person name="Cutter A.D."/>
            <person name="Schartner C.M."/>
            <person name="Ralston E.J."/>
            <person name="Meyer B.J."/>
            <person name="Haag E.S."/>
        </authorList>
    </citation>
    <scope>NUCLEOTIDE SEQUENCE [LARGE SCALE GENOMIC DNA]</scope>
    <source>
        <strain evidence="3">JU1422</strain>
    </source>
</reference>
<proteinExistence type="predicted"/>
<sequence length="300" mass="34731">MQNRLRFRIDTLENLVQYEELEIVMRQEGDPEYAERLKRWRVGEYTEEYNIFLNRKAMDWAYMDHDTVTTNLCEQFKLEGNKMVLSFTNSSIFNYNKNITEKLFHPEHFYQISNSTYTIHKDVASSTHVPRFTVGEGSRVLVNKNSRGSRLVNGEICTVRNIKSIDNRVISLDVTLDSTQETQELEPVKSELVLGSDTKSWTIENQIQPAYALTCHKSQGQTLDAVILDVEKHRQPAMFYVGASRVRCSDHLFVPIFNAADSISADPYALEEYKRLRVSIGLPLSTYIIHNLTFVEVFLQ</sequence>
<dbReference type="InterPro" id="IPR027785">
    <property type="entry name" value="UvrD-like_helicase_C"/>
</dbReference>
<dbReference type="SUPFAM" id="SSF52540">
    <property type="entry name" value="P-loop containing nucleoside triphosphate hydrolases"/>
    <property type="match status" value="1"/>
</dbReference>
<dbReference type="CDD" id="cd18809">
    <property type="entry name" value="SF1_C_RecD"/>
    <property type="match status" value="1"/>
</dbReference>
<accession>A0A2G5S8R7</accession>
<dbReference type="Proteomes" id="UP000230233">
    <property type="component" value="Unassembled WGS sequence"/>
</dbReference>